<reference evidence="4" key="1">
    <citation type="submission" date="2014-03" db="EMBL/GenBank/DDBJ databases">
        <authorList>
            <person name="Aksoy S."/>
            <person name="Warren W."/>
            <person name="Wilson R.K."/>
        </authorList>
    </citation>
    <scope>NUCLEOTIDE SEQUENCE [LARGE SCALE GENOMIC DNA]</scope>
    <source>
        <strain evidence="4">IAEA</strain>
    </source>
</reference>
<sequence>MISCCIVKTIVWTLAFVKIIVTQNVQVLGAPESSENLHILKFKIPQHRDITSVTITVHDELYKSCTESPFWPQGDAVTVFNEAAEKHKSTERSHGWPICSTPVDRGGRLRQLVLTIIICPVFHPIFILVLFKSIDALERAESSDCSIPYLPVLIEHGGVRICEDYKVTINKRLVDFKYPRIGEILSTLAGDIK</sequence>
<feature type="signal peptide" evidence="2">
    <location>
        <begin position="1"/>
        <end position="22"/>
    </location>
</feature>
<keyword evidence="1" id="KW-1133">Transmembrane helix</keyword>
<protein>
    <submittedName>
        <fullName evidence="3">Uncharacterized protein</fullName>
    </submittedName>
</protein>
<reference evidence="3" key="2">
    <citation type="submission" date="2020-05" db="UniProtKB">
        <authorList>
            <consortium name="EnsemblMetazoa"/>
        </authorList>
    </citation>
    <scope>IDENTIFICATION</scope>
    <source>
        <strain evidence="3">IAEA</strain>
    </source>
</reference>
<feature type="chain" id="PRO_5008403251" evidence="2">
    <location>
        <begin position="23"/>
        <end position="193"/>
    </location>
</feature>
<evidence type="ECO:0000313" key="4">
    <source>
        <dbReference type="Proteomes" id="UP000092445"/>
    </source>
</evidence>
<organism evidence="3 4">
    <name type="scientific">Glossina pallidipes</name>
    <name type="common">Tsetse fly</name>
    <dbReference type="NCBI Taxonomy" id="7398"/>
    <lineage>
        <taxon>Eukaryota</taxon>
        <taxon>Metazoa</taxon>
        <taxon>Ecdysozoa</taxon>
        <taxon>Arthropoda</taxon>
        <taxon>Hexapoda</taxon>
        <taxon>Insecta</taxon>
        <taxon>Pterygota</taxon>
        <taxon>Neoptera</taxon>
        <taxon>Endopterygota</taxon>
        <taxon>Diptera</taxon>
        <taxon>Brachycera</taxon>
        <taxon>Muscomorpha</taxon>
        <taxon>Hippoboscoidea</taxon>
        <taxon>Glossinidae</taxon>
        <taxon>Glossina</taxon>
    </lineage>
</organism>
<name>A0A1A9ZVB5_GLOPL</name>
<keyword evidence="1" id="KW-0472">Membrane</keyword>
<keyword evidence="2" id="KW-0732">Signal</keyword>
<proteinExistence type="predicted"/>
<dbReference type="EnsemblMetazoa" id="GPAI026162-RA">
    <property type="protein sequence ID" value="GPAI026162-PA"/>
    <property type="gene ID" value="GPAI026162"/>
</dbReference>
<evidence type="ECO:0000313" key="3">
    <source>
        <dbReference type="EnsemblMetazoa" id="GPAI026162-PA"/>
    </source>
</evidence>
<feature type="transmembrane region" description="Helical" evidence="1">
    <location>
        <begin position="112"/>
        <end position="131"/>
    </location>
</feature>
<keyword evidence="1" id="KW-0812">Transmembrane</keyword>
<evidence type="ECO:0000256" key="1">
    <source>
        <dbReference type="SAM" id="Phobius"/>
    </source>
</evidence>
<accession>A0A1A9ZVB5</accession>
<keyword evidence="4" id="KW-1185">Reference proteome</keyword>
<dbReference type="Proteomes" id="UP000092445">
    <property type="component" value="Unassembled WGS sequence"/>
</dbReference>
<dbReference type="AlphaFoldDB" id="A0A1A9ZVB5"/>
<dbReference type="VEuPathDB" id="VectorBase:GPAI026162"/>
<evidence type="ECO:0000256" key="2">
    <source>
        <dbReference type="SAM" id="SignalP"/>
    </source>
</evidence>